<name>K6P4E7_9FIRM</name>
<feature type="compositionally biased region" description="Basic and acidic residues" evidence="2">
    <location>
        <begin position="1"/>
        <end position="11"/>
    </location>
</feature>
<feature type="compositionally biased region" description="Low complexity" evidence="2">
    <location>
        <begin position="19"/>
        <end position="37"/>
    </location>
</feature>
<sequence>MTAERTPDGGREPGGSGRPPGQEAGAPAAGAASSPAGGEAGSTGTGRDAGAGDGTLTRVEGLWVGHASDPEGLTGCTVILCPEGAACAADVRGGAPGTRETDLLGPGRLVQQVHGICLAGGSAFGLAAAQGVMAWLEERGYGFDTGVARVPIVPAAILFDLAVGDPRARPDAAMGYAACQAASREPVQEGSVGAGTGAVIGMVMGPQGARKGGVGSAARFLPAGWTVGALVVLNCYGGVRDPASGRWLVGPPPVVSAPSWPGAAEGGPGMSHTSLVVVATDAPLARDDLYRVAQVAQTGLARVIDPVHTWVDGDVVFALSTARHRQVPDMAGRMALAVAAAQVTAEAALRAALRATPLGGIPAVDAAGRPDPGRSAGPGRRAGGDAGGAAGHRHRQHPYQAEPL</sequence>
<evidence type="ECO:0000313" key="3">
    <source>
        <dbReference type="EMBL" id="EKP95915.1"/>
    </source>
</evidence>
<dbReference type="Proteomes" id="UP000005710">
    <property type="component" value="Unassembled WGS sequence"/>
</dbReference>
<dbReference type="PANTHER" id="PTHR36512:SF3">
    <property type="entry name" value="BLR5678 PROTEIN"/>
    <property type="match status" value="1"/>
</dbReference>
<dbReference type="HOGENOM" id="CLU_044458_1_0_9"/>
<evidence type="ECO:0000256" key="2">
    <source>
        <dbReference type="SAM" id="MobiDB-lite"/>
    </source>
</evidence>
<evidence type="ECO:0000313" key="4">
    <source>
        <dbReference type="Proteomes" id="UP000005710"/>
    </source>
</evidence>
<dbReference type="STRING" id="867903.ThesuDRAFT_00365"/>
<evidence type="ECO:0000256" key="1">
    <source>
        <dbReference type="ARBA" id="ARBA00007068"/>
    </source>
</evidence>
<reference evidence="3" key="1">
    <citation type="submission" date="2010-10" db="EMBL/GenBank/DDBJ databases">
        <authorList>
            <consortium name="US DOE Joint Genome Institute (JGI-PGF)"/>
            <person name="Lucas S."/>
            <person name="Copeland A."/>
            <person name="Lapidus A."/>
            <person name="Bruce D."/>
            <person name="Goodwin L."/>
            <person name="Pitluck S."/>
            <person name="Kyrpides N."/>
            <person name="Mavromatis K."/>
            <person name="Detter J.C."/>
            <person name="Han C."/>
            <person name="Land M."/>
            <person name="Hauser L."/>
            <person name="Markowitz V."/>
            <person name="Cheng J.-F."/>
            <person name="Hugenholtz P."/>
            <person name="Woyke T."/>
            <person name="Wu D."/>
            <person name="Pukall R."/>
            <person name="Wahrenburg C."/>
            <person name="Brambilla E."/>
            <person name="Klenk H.-P."/>
            <person name="Eisen J.A."/>
        </authorList>
    </citation>
    <scope>NUCLEOTIDE SEQUENCE [LARGE SCALE GENOMIC DNA]</scope>
    <source>
        <strain evidence="3">DSM 13965</strain>
    </source>
</reference>
<keyword evidence="4" id="KW-1185">Reference proteome</keyword>
<dbReference type="Pfam" id="PF03576">
    <property type="entry name" value="Peptidase_S58"/>
    <property type="match status" value="1"/>
</dbReference>
<feature type="compositionally biased region" description="Gly residues" evidence="2">
    <location>
        <begin position="38"/>
        <end position="53"/>
    </location>
</feature>
<reference evidence="3" key="2">
    <citation type="submission" date="2012-10" db="EMBL/GenBank/DDBJ databases">
        <title>Improved high-quality draft of Thermaerobacter subterraneus C21, DSM 13965.</title>
        <authorList>
            <consortium name="DOE Joint Genome Institute"/>
            <person name="Eisen J."/>
            <person name="Huntemann M."/>
            <person name="Wei C.-L."/>
            <person name="Han J."/>
            <person name="Detter J.C."/>
            <person name="Han C."/>
            <person name="Tapia R."/>
            <person name="Chen A."/>
            <person name="Kyrpides N."/>
            <person name="Mavromatis K."/>
            <person name="Markowitz V."/>
            <person name="Szeto E."/>
            <person name="Ivanova N."/>
            <person name="Mikhailova N."/>
            <person name="Ovchinnikova G."/>
            <person name="Pagani I."/>
            <person name="Pati A."/>
            <person name="Goodwin L."/>
            <person name="Nordberg H.P."/>
            <person name="Cantor M.N."/>
            <person name="Hua S.X."/>
            <person name="Woyke T."/>
            <person name="Eisen J."/>
            <person name="Klenk H.-P."/>
        </authorList>
    </citation>
    <scope>NUCLEOTIDE SEQUENCE [LARGE SCALE GENOMIC DNA]</scope>
    <source>
        <strain evidence="3">DSM 13965</strain>
    </source>
</reference>
<comment type="caution">
    <text evidence="3">The sequence shown here is derived from an EMBL/GenBank/DDBJ whole genome shotgun (WGS) entry which is preliminary data.</text>
</comment>
<dbReference type="InterPro" id="IPR005321">
    <property type="entry name" value="Peptidase_S58_DmpA"/>
</dbReference>
<proteinExistence type="inferred from homology"/>
<dbReference type="EMBL" id="AENY02000001">
    <property type="protein sequence ID" value="EKP95915.1"/>
    <property type="molecule type" value="Genomic_DNA"/>
</dbReference>
<gene>
    <name evidence="3" type="ORF">ThesuDRAFT_00365</name>
</gene>
<dbReference type="PANTHER" id="PTHR36512">
    <property type="entry name" value="D-AMINOPEPTIDASE"/>
    <property type="match status" value="1"/>
</dbReference>
<feature type="region of interest" description="Disordered" evidence="2">
    <location>
        <begin position="360"/>
        <end position="404"/>
    </location>
</feature>
<comment type="similarity">
    <text evidence="1">Belongs to the peptidase S58 family.</text>
</comment>
<accession>K6P4E7</accession>
<dbReference type="CDD" id="cd02252">
    <property type="entry name" value="nylC_like"/>
    <property type="match status" value="1"/>
</dbReference>
<dbReference type="GO" id="GO:0004177">
    <property type="term" value="F:aminopeptidase activity"/>
    <property type="evidence" value="ECO:0007669"/>
    <property type="project" value="UniProtKB-KW"/>
</dbReference>
<feature type="compositionally biased region" description="Low complexity" evidence="2">
    <location>
        <begin position="366"/>
        <end position="379"/>
    </location>
</feature>
<organism evidence="3 4">
    <name type="scientific">Thermaerobacter subterraneus DSM 13965</name>
    <dbReference type="NCBI Taxonomy" id="867903"/>
    <lineage>
        <taxon>Bacteria</taxon>
        <taxon>Bacillati</taxon>
        <taxon>Bacillota</taxon>
        <taxon>Clostridia</taxon>
        <taxon>Eubacteriales</taxon>
        <taxon>Clostridiales Family XVII. Incertae Sedis</taxon>
        <taxon>Thermaerobacter</taxon>
    </lineage>
</organism>
<feature type="region of interest" description="Disordered" evidence="2">
    <location>
        <begin position="1"/>
        <end position="54"/>
    </location>
</feature>
<protein>
    <submittedName>
        <fullName evidence="3">L-aminopeptidase/D-esterase</fullName>
    </submittedName>
</protein>
<dbReference type="eggNOG" id="COG3191">
    <property type="taxonomic scope" value="Bacteria"/>
</dbReference>
<dbReference type="RefSeq" id="WP_006902654.1">
    <property type="nucleotide sequence ID" value="NZ_JH976535.1"/>
</dbReference>
<dbReference type="Gene3D" id="3.60.70.12">
    <property type="entry name" value="L-amino peptidase D-ALA esterase/amidase"/>
    <property type="match status" value="1"/>
</dbReference>
<dbReference type="SUPFAM" id="SSF56266">
    <property type="entry name" value="DmpA/ArgJ-like"/>
    <property type="match status" value="1"/>
</dbReference>
<dbReference type="InterPro" id="IPR016117">
    <property type="entry name" value="ArgJ-like_dom_sf"/>
</dbReference>
<dbReference type="AlphaFoldDB" id="K6P4E7"/>
<feature type="compositionally biased region" description="Gly residues" evidence="2">
    <location>
        <begin position="380"/>
        <end position="390"/>
    </location>
</feature>